<dbReference type="InterPro" id="IPR001509">
    <property type="entry name" value="Epimerase_deHydtase"/>
</dbReference>
<accession>A0ABT0HTY4</accession>
<dbReference type="PANTHER" id="PTHR43245">
    <property type="entry name" value="BIFUNCTIONAL POLYMYXIN RESISTANCE PROTEIN ARNA"/>
    <property type="match status" value="1"/>
</dbReference>
<dbReference type="Proteomes" id="UP001202180">
    <property type="component" value="Unassembled WGS sequence"/>
</dbReference>
<dbReference type="Pfam" id="PF01370">
    <property type="entry name" value="Epimerase"/>
    <property type="match status" value="1"/>
</dbReference>
<dbReference type="EMBL" id="JALPRF010000006">
    <property type="protein sequence ID" value="MCK8495113.1"/>
    <property type="molecule type" value="Genomic_DNA"/>
</dbReference>
<evidence type="ECO:0000259" key="1">
    <source>
        <dbReference type="Pfam" id="PF01370"/>
    </source>
</evidence>
<name>A0ABT0HTY4_9BACT</name>
<evidence type="ECO:0000313" key="2">
    <source>
        <dbReference type="EMBL" id="MCK8495113.1"/>
    </source>
</evidence>
<dbReference type="InterPro" id="IPR036291">
    <property type="entry name" value="NAD(P)-bd_dom_sf"/>
</dbReference>
<feature type="domain" description="NAD-dependent epimerase/dehydratase" evidence="1">
    <location>
        <begin position="6"/>
        <end position="213"/>
    </location>
</feature>
<protein>
    <submittedName>
        <fullName evidence="2">NAD-dependent epimerase/dehydratase family protein</fullName>
    </submittedName>
</protein>
<reference evidence="2 3" key="1">
    <citation type="submission" date="2022-04" db="EMBL/GenBank/DDBJ databases">
        <title>Spirosoma sp. strain RP8 genome sequencing and assembly.</title>
        <authorList>
            <person name="Jung Y."/>
        </authorList>
    </citation>
    <scope>NUCLEOTIDE SEQUENCE [LARGE SCALE GENOMIC DNA]</scope>
    <source>
        <strain evidence="2 3">RP8</strain>
    </source>
</reference>
<comment type="caution">
    <text evidence="2">The sequence shown here is derived from an EMBL/GenBank/DDBJ whole genome shotgun (WGS) entry which is preliminary data.</text>
</comment>
<dbReference type="InterPro" id="IPR050177">
    <property type="entry name" value="Lipid_A_modif_metabolic_enz"/>
</dbReference>
<sequence>MAVHTLVGANGTIATALIPILQANGETIRLVSRNPKSVAGTETVAANVLDRNALTQAVAGSNVVYLLIGIDYNADVWQRDWPITMQNTIAACQATNATLIFFDDVYMYGRVNGPITEETPYRPVSRKGKVRAEVARILEQAMSERHIRAAIARAVDFYGPTVTDKSAPGVYVFSNLKKGSRAQWPINADVPRSFNYVPDAAKALYLLATHEKALGQIWHLPTPRTALTGREFVRIAARAMNRPNKLLVLPKWLLKLIGWFNPFLKEAYEMNYQDEFPFEFDSSKFERAFNYTPTSYEAGIQATASWFKNQ</sequence>
<dbReference type="RefSeq" id="WP_248479789.1">
    <property type="nucleotide sequence ID" value="NZ_JALPRF010000006.1"/>
</dbReference>
<evidence type="ECO:0000313" key="3">
    <source>
        <dbReference type="Proteomes" id="UP001202180"/>
    </source>
</evidence>
<dbReference type="SUPFAM" id="SSF51735">
    <property type="entry name" value="NAD(P)-binding Rossmann-fold domains"/>
    <property type="match status" value="1"/>
</dbReference>
<keyword evidence="3" id="KW-1185">Reference proteome</keyword>
<dbReference type="Gene3D" id="3.40.50.720">
    <property type="entry name" value="NAD(P)-binding Rossmann-like Domain"/>
    <property type="match status" value="1"/>
</dbReference>
<dbReference type="PANTHER" id="PTHR43245:SF13">
    <property type="entry name" value="UDP-D-APIOSE_UDP-D-XYLOSE SYNTHASE 2"/>
    <property type="match status" value="1"/>
</dbReference>
<proteinExistence type="predicted"/>
<organism evidence="2 3">
    <name type="scientific">Spirosoma liriopis</name>
    <dbReference type="NCBI Taxonomy" id="2937440"/>
    <lineage>
        <taxon>Bacteria</taxon>
        <taxon>Pseudomonadati</taxon>
        <taxon>Bacteroidota</taxon>
        <taxon>Cytophagia</taxon>
        <taxon>Cytophagales</taxon>
        <taxon>Cytophagaceae</taxon>
        <taxon>Spirosoma</taxon>
    </lineage>
</organism>
<gene>
    <name evidence="2" type="ORF">M0L20_24790</name>
</gene>